<comment type="caution">
    <text evidence="2">The sequence shown here is derived from an EMBL/GenBank/DDBJ whole genome shotgun (WGS) entry which is preliminary data.</text>
</comment>
<gene>
    <name evidence="2" type="ORF">MMA15_13010</name>
</gene>
<dbReference type="RefSeq" id="WP_241059628.1">
    <property type="nucleotide sequence ID" value="NZ_JAKWJU010000002.1"/>
</dbReference>
<evidence type="ECO:0000256" key="1">
    <source>
        <dbReference type="SAM" id="MobiDB-lite"/>
    </source>
</evidence>
<dbReference type="EMBL" id="JAKWJU010000002">
    <property type="protein sequence ID" value="MCH6161284.1"/>
    <property type="molecule type" value="Genomic_DNA"/>
</dbReference>
<organism evidence="2 3">
    <name type="scientific">Streptomyces marispadix</name>
    <dbReference type="NCBI Taxonomy" id="2922868"/>
    <lineage>
        <taxon>Bacteria</taxon>
        <taxon>Bacillati</taxon>
        <taxon>Actinomycetota</taxon>
        <taxon>Actinomycetes</taxon>
        <taxon>Kitasatosporales</taxon>
        <taxon>Streptomycetaceae</taxon>
        <taxon>Streptomyces</taxon>
    </lineage>
</organism>
<accession>A0ABS9SYC7</accession>
<reference evidence="2" key="2">
    <citation type="journal article" date="2023" name="Int. J. Syst. Evol. Microbiol.">
        <title>Streptomyces marispadix sp. nov., isolated from marine beach sediment of the Northern Coast of Portugal.</title>
        <authorList>
            <person name="dos Santos J.D.N."/>
            <person name="Vitorino I.R."/>
            <person name="Kallscheuer N."/>
            <person name="Srivastava A."/>
            <person name="Krautwurst S."/>
            <person name="Marz M."/>
            <person name="Jogler C."/>
            <person name="Lobo Da Cunha A."/>
            <person name="Catita J."/>
            <person name="Goncalves H."/>
            <person name="Gonzalez I."/>
            <person name="Reyes F."/>
            <person name="Lage O.M."/>
        </authorList>
    </citation>
    <scope>NUCLEOTIDE SEQUENCE</scope>
    <source>
        <strain evidence="2">M600PL45_2</strain>
    </source>
</reference>
<evidence type="ECO:0000313" key="2">
    <source>
        <dbReference type="EMBL" id="MCH6161284.1"/>
    </source>
</evidence>
<feature type="region of interest" description="Disordered" evidence="1">
    <location>
        <begin position="107"/>
        <end position="139"/>
    </location>
</feature>
<dbReference type="Proteomes" id="UP001166784">
    <property type="component" value="Unassembled WGS sequence"/>
</dbReference>
<proteinExistence type="predicted"/>
<feature type="compositionally biased region" description="Pro residues" evidence="1">
    <location>
        <begin position="123"/>
        <end position="139"/>
    </location>
</feature>
<evidence type="ECO:0000313" key="3">
    <source>
        <dbReference type="Proteomes" id="UP001166784"/>
    </source>
</evidence>
<feature type="compositionally biased region" description="Basic and acidic residues" evidence="1">
    <location>
        <begin position="25"/>
        <end position="43"/>
    </location>
</feature>
<feature type="region of interest" description="Disordered" evidence="1">
    <location>
        <begin position="20"/>
        <end position="52"/>
    </location>
</feature>
<protein>
    <submittedName>
        <fullName evidence="2">Uncharacterized protein</fullName>
    </submittedName>
</protein>
<keyword evidence="3" id="KW-1185">Reference proteome</keyword>
<name>A0ABS9SYC7_9ACTN</name>
<reference evidence="2" key="1">
    <citation type="submission" date="2022-03" db="EMBL/GenBank/DDBJ databases">
        <authorList>
            <person name="Santos J.D.N."/>
            <person name="Kallscheuer N."/>
            <person name="Jogler C."/>
            <person name="Lage O.M."/>
        </authorList>
    </citation>
    <scope>NUCLEOTIDE SEQUENCE</scope>
    <source>
        <strain evidence="2">M600PL45_2</strain>
    </source>
</reference>
<sequence>MLGISTALILSAVALDASSQVSSKPMDEFKNEEHLFEESRCDPDSESPPDQPFLSCLTEHEANMQEDAANWAAEIEGRQADIETKGNLAVIFGLAGVTFAVCAVASSRSSRTMPQTTGSSAVPPAPGGAPMPVQPPSQS</sequence>